<dbReference type="PATRIC" id="fig|615.101.peg.3604"/>
<dbReference type="EMBL" id="QJQB01000573">
    <property type="protein sequence ID" value="PYA55482.1"/>
    <property type="molecule type" value="Genomic_DNA"/>
</dbReference>
<evidence type="ECO:0000313" key="7">
    <source>
        <dbReference type="EMBL" id="SAY44082.1"/>
    </source>
</evidence>
<proteinExistence type="predicted"/>
<protein>
    <submittedName>
        <fullName evidence="7">Uncharacterized protein</fullName>
    </submittedName>
</protein>
<evidence type="ECO:0000313" key="11">
    <source>
        <dbReference type="Proteomes" id="UP000247823"/>
    </source>
</evidence>
<evidence type="ECO:0000313" key="12">
    <source>
        <dbReference type="Proteomes" id="UP001275057"/>
    </source>
</evidence>
<reference evidence="2 10" key="6">
    <citation type="submission" date="2018-05" db="EMBL/GenBank/DDBJ databases">
        <title>Klebsiella quasipneumonaiae provides a window into carbapenemase gene transfer, plasmid rearrangements and nosocomial acquisition from the hospital environment.</title>
        <authorList>
            <person name="Mathers A.J."/>
            <person name="Vegesana K."/>
            <person name="Stoesser N."/>
            <person name="Crook D."/>
            <person name="Vaughan A."/>
            <person name="Barry K."/>
            <person name="Parikh H."/>
            <person name="Sebra R."/>
            <person name="Kotay S."/>
            <person name="Walker A.S."/>
            <person name="Sheppard A.E."/>
        </authorList>
    </citation>
    <scope>NUCLEOTIDE SEQUENCE [LARGE SCALE GENOMIC DNA]</scope>
    <source>
        <strain evidence="2 10">CAV1761</strain>
    </source>
</reference>
<reference evidence="6 11" key="7">
    <citation type="submission" date="2018-06" db="EMBL/GenBank/DDBJ databases">
        <title>Serratia marcescens genome sequencing and assembly.</title>
        <authorList>
            <person name="Martins R.C.R."/>
            <person name="Perdigao-Neto L.V."/>
            <person name="Costa S.F."/>
            <person name="Levin A.S.S."/>
        </authorList>
    </citation>
    <scope>NUCLEOTIDE SEQUENCE [LARGE SCALE GENOMIC DNA]</scope>
    <source>
        <strain evidence="6 11">1283</strain>
    </source>
</reference>
<dbReference type="Proteomes" id="UP000245399">
    <property type="component" value="Chromosome"/>
</dbReference>
<dbReference type="EMBL" id="CP029449">
    <property type="protein sequence ID" value="AWL70429.1"/>
    <property type="molecule type" value="Genomic_DNA"/>
</dbReference>
<evidence type="ECO:0000313" key="5">
    <source>
        <dbReference type="EMBL" id="PNO69651.1"/>
    </source>
</evidence>
<dbReference type="RefSeq" id="WP_038877873.1">
    <property type="nucleotide sequence ID" value="NZ_CABMHU010000150.1"/>
</dbReference>
<dbReference type="Proteomes" id="UP000030378">
    <property type="component" value="Unassembled WGS sequence"/>
</dbReference>
<dbReference type="EMBL" id="LT575490">
    <property type="protein sequence ID" value="SAY44082.1"/>
    <property type="molecule type" value="Genomic_DNA"/>
</dbReference>
<reference evidence="5" key="5">
    <citation type="submission" date="2017-12" db="EMBL/GenBank/DDBJ databases">
        <title>FDA dAtabase for Regulatory Grade micrObial Sequences (FDA-ARGOS): Supporting development and validation of Infectious Disease Dx tests.</title>
        <authorList>
            <person name="Campos J."/>
            <person name="Goldberg B."/>
            <person name="Tallon L.J."/>
            <person name="Sadzewicz L."/>
            <person name="Sengamalay N."/>
            <person name="Ott S."/>
            <person name="Godinez A."/>
            <person name="Nagaraj S."/>
            <person name="Vavikolanu K."/>
            <person name="Vyas G."/>
            <person name="Nadendla S."/>
            <person name="Aluvathingal J."/>
            <person name="Geyer C."/>
            <person name="Nandy P."/>
            <person name="Hobson J."/>
            <person name="Sichtig H."/>
        </authorList>
    </citation>
    <scope>NUCLEOTIDE SEQUENCE</scope>
    <source>
        <strain evidence="5">FDAARGOS_79</strain>
    </source>
</reference>
<dbReference type="AlphaFoldDB" id="A0A1C3HGE3"/>
<reference evidence="9" key="1">
    <citation type="submission" date="2016-04" db="EMBL/GenBank/DDBJ databases">
        <authorList>
            <person name="Osei Sekyere J."/>
            <person name="Sivertsen A."/>
            <person name="Pedersen A.T."/>
            <person name="Sundsfjord A."/>
        </authorList>
    </citation>
    <scope>NUCLEOTIDE SEQUENCE [LARGE SCALE GENOMIC DNA]</scope>
    <source>
        <strain evidence="9">945174350</strain>
    </source>
</reference>
<reference evidence="6" key="9">
    <citation type="submission" date="2018-06" db="EMBL/GenBank/DDBJ databases">
        <authorList>
            <person name="Martins R.C."/>
            <person name="Perdigao-Neto L.V."/>
            <person name="Costa S.F."/>
            <person name="Levin A.S.S."/>
        </authorList>
    </citation>
    <scope>NUCLEOTIDE SEQUENCE</scope>
    <source>
        <strain evidence="6">1283</strain>
    </source>
</reference>
<gene>
    <name evidence="4" type="ORF">AN695_0212060</name>
    <name evidence="2" type="ORF">DKC05_23635</name>
    <name evidence="6" type="ORF">DMW51_25725</name>
    <name evidence="5" type="ORF">MC70_006400</name>
    <name evidence="7" type="ORF">PWN146_02780</name>
    <name evidence="3" type="ORF">SJ435_00325</name>
</gene>
<dbReference type="PROSITE" id="PS51257">
    <property type="entry name" value="PROKAR_LIPOPROTEIN"/>
    <property type="match status" value="1"/>
</dbReference>
<reference evidence="3 12" key="10">
    <citation type="submission" date="2023-11" db="EMBL/GenBank/DDBJ databases">
        <title>Detection of rare carbapenemases in Enterobacterales - comparison of two colorimetric and two CIM-based carbapenemase assays.</title>
        <authorList>
            <person name="Schaffarczyk L."/>
            <person name="Noster J."/>
            <person name="Stelzer Y."/>
            <person name="Sattler J."/>
            <person name="Gatermann S."/>
            <person name="Hamprecht A."/>
        </authorList>
    </citation>
    <scope>NUCLEOTIDE SEQUENCE [LARGE SCALE GENOMIC DNA]</scope>
    <source>
        <strain evidence="3 12">CIM-Carb-136</strain>
    </source>
</reference>
<dbReference type="Proteomes" id="UP000247823">
    <property type="component" value="Unassembled WGS sequence"/>
</dbReference>
<feature type="region of interest" description="Disordered" evidence="1">
    <location>
        <begin position="49"/>
        <end position="68"/>
    </location>
</feature>
<dbReference type="EMBL" id="LJEX02000057">
    <property type="protein sequence ID" value="OCO87721.1"/>
    <property type="molecule type" value="Genomic_DNA"/>
</dbReference>
<evidence type="ECO:0000313" key="6">
    <source>
        <dbReference type="EMBL" id="PYA55482.1"/>
    </source>
</evidence>
<organism evidence="7">
    <name type="scientific">Serratia marcescens</name>
    <dbReference type="NCBI Taxonomy" id="615"/>
    <lineage>
        <taxon>Bacteria</taxon>
        <taxon>Pseudomonadati</taxon>
        <taxon>Pseudomonadota</taxon>
        <taxon>Gammaproteobacteria</taxon>
        <taxon>Enterobacterales</taxon>
        <taxon>Yersiniaceae</taxon>
        <taxon>Serratia</taxon>
    </lineage>
</organism>
<dbReference type="GeneID" id="98189227"/>
<evidence type="ECO:0000313" key="4">
    <source>
        <dbReference type="EMBL" id="OCO87721.1"/>
    </source>
</evidence>
<feature type="compositionally biased region" description="Polar residues" evidence="1">
    <location>
        <begin position="53"/>
        <end position="68"/>
    </location>
</feature>
<evidence type="ECO:0000313" key="10">
    <source>
        <dbReference type="Proteomes" id="UP000245399"/>
    </source>
</evidence>
<evidence type="ECO:0000313" key="3">
    <source>
        <dbReference type="EMBL" id="MDX7080828.1"/>
    </source>
</evidence>
<accession>A0A1C3HGE3</accession>
<evidence type="ECO:0000313" key="9">
    <source>
        <dbReference type="Proteomes" id="UP000050489"/>
    </source>
</evidence>
<dbReference type="EMBL" id="JAXABG010000001">
    <property type="protein sequence ID" value="MDX7080828.1"/>
    <property type="molecule type" value="Genomic_DNA"/>
</dbReference>
<name>A0A1C3HGE3_SERMA</name>
<reference evidence="11" key="8">
    <citation type="submission" date="2018-06" db="EMBL/GenBank/DDBJ databases">
        <title>Serratia marcescens genome sequencing and assembly.</title>
        <authorList>
            <person name="Martins R.C."/>
            <person name="Perdigao-Neto L.V."/>
            <person name="Costa S.F."/>
            <person name="Levin A.S.S."/>
        </authorList>
    </citation>
    <scope>NUCLEOTIDE SEQUENCE [LARGE SCALE GENOMIC DNA]</scope>
    <source>
        <strain evidence="11">1283</strain>
    </source>
</reference>
<evidence type="ECO:0000313" key="8">
    <source>
        <dbReference type="Proteomes" id="UP000030378"/>
    </source>
</evidence>
<reference evidence="4" key="3">
    <citation type="journal article" date="2017" name="PLoS ONE">
        <title>Genomic and phenotypic characterisation of fluoroquinolone resistance mechanisms in Enterobacteriaceae in Durban, South Africa.</title>
        <authorList>
            <person name="Osei Sekyere J."/>
            <person name="Amoako D.G."/>
        </authorList>
    </citation>
    <scope>NUCLEOTIDE SEQUENCE</scope>
    <source>
        <strain evidence="4">945174350</strain>
    </source>
</reference>
<dbReference type="Proteomes" id="UP001275057">
    <property type="component" value="Unassembled WGS sequence"/>
</dbReference>
<evidence type="ECO:0000256" key="1">
    <source>
        <dbReference type="SAM" id="MobiDB-lite"/>
    </source>
</evidence>
<dbReference type="EMBL" id="JTBC02000002">
    <property type="protein sequence ID" value="PNO69651.1"/>
    <property type="molecule type" value="Genomic_DNA"/>
</dbReference>
<reference evidence="8" key="4">
    <citation type="submission" date="2017-12" db="EMBL/GenBank/DDBJ databases">
        <title>FDA dAtabase for Regulatory Grade micrObial Sequences (FDA-ARGOS): Supporting development and validation of Infectious Disease Dx tests.</title>
        <authorList>
            <person name="Campos J."/>
            <person name="Goldberg B."/>
            <person name="Tallon L."/>
            <person name="Sadzewicz L."/>
            <person name="Sengamalay N."/>
            <person name="Ott S."/>
            <person name="Godinez A."/>
            <person name="Nagaraj S."/>
            <person name="Vavikolanu K."/>
            <person name="Vyas G."/>
            <person name="Nadendla S."/>
            <person name="Aluvathingal J."/>
            <person name="Geyer C."/>
            <person name="Nandy P."/>
            <person name="Hobson J."/>
            <person name="Sichtig H."/>
        </authorList>
    </citation>
    <scope>NUCLEOTIDE SEQUENCE [LARGE SCALE GENOMIC DNA]</scope>
    <source>
        <strain evidence="8">FDAARGOS_79</strain>
    </source>
</reference>
<reference evidence="7" key="2">
    <citation type="submission" date="2016-05" db="EMBL/GenBank/DDBJ databases">
        <authorList>
            <person name="Cock P.J.A."/>
            <person name="Cock P.J.A."/>
        </authorList>
    </citation>
    <scope>NUCLEOTIDE SEQUENCE</scope>
    <source>
        <strain evidence="7">PWN146_assembly</strain>
    </source>
</reference>
<evidence type="ECO:0000313" key="2">
    <source>
        <dbReference type="EMBL" id="AWL70429.1"/>
    </source>
</evidence>
<dbReference type="Proteomes" id="UP000050489">
    <property type="component" value="Unassembled WGS sequence"/>
</dbReference>
<sequence length="68" mass="7361">MTYNQKAWLGVLLLCTLFWVAVIGGACSLYNRADRLNAHQPQSEFAARHSLAPCSQQGAQASTAPRNG</sequence>
<keyword evidence="11" id="KW-1185">Reference proteome</keyword>